<dbReference type="Gene3D" id="3.40.50.720">
    <property type="entry name" value="NAD(P)-binding Rossmann-like Domain"/>
    <property type="match status" value="1"/>
</dbReference>
<dbReference type="PANTHER" id="PTHR44196">
    <property type="entry name" value="DEHYDROGENASE/REDUCTASE SDR FAMILY MEMBER 7B"/>
    <property type="match status" value="1"/>
</dbReference>
<sequence>MSLNPRISNWHGKRVWLIGAGHGIGAALASRLQGAGATLALSGRNRQALEEVARQSAIVLPFDATDAAAWQHACDTLSAQWGRIDLIILLAGDYQALRAWELTPDSARRLTDINLMAPFYAVAACVPQLLRQQNGGLALVASVAGAGGMPNALVYGATKAAVNHLAQTLYLDLAPRGIGVWVINPGFVKTRLTAGNAFTMPALISPEQAADEILAGFAAGNFDIHFPKRFTRWVKLAAHLPYRAWFYLMHKVTGL</sequence>
<dbReference type="SUPFAM" id="SSF51735">
    <property type="entry name" value="NAD(P)-binding Rossmann-fold domains"/>
    <property type="match status" value="1"/>
</dbReference>
<organism evidence="3 4">
    <name type="scientific">Craterilacuibacter sinensis</name>
    <dbReference type="NCBI Taxonomy" id="2686017"/>
    <lineage>
        <taxon>Bacteria</taxon>
        <taxon>Pseudomonadati</taxon>
        <taxon>Pseudomonadota</taxon>
        <taxon>Betaproteobacteria</taxon>
        <taxon>Neisseriales</taxon>
        <taxon>Neisseriaceae</taxon>
        <taxon>Craterilacuibacter</taxon>
    </lineage>
</organism>
<accession>A0A845BUT4</accession>
<evidence type="ECO:0000313" key="4">
    <source>
        <dbReference type="Proteomes" id="UP000467214"/>
    </source>
</evidence>
<comment type="caution">
    <text evidence="3">The sequence shown here is derived from an EMBL/GenBank/DDBJ whole genome shotgun (WGS) entry which is preliminary data.</text>
</comment>
<dbReference type="EMBL" id="WSSB01000003">
    <property type="protein sequence ID" value="MXR36283.1"/>
    <property type="molecule type" value="Genomic_DNA"/>
</dbReference>
<gene>
    <name evidence="3" type="ORF">GQF02_04755</name>
</gene>
<evidence type="ECO:0000256" key="2">
    <source>
        <dbReference type="ARBA" id="ARBA00023002"/>
    </source>
</evidence>
<keyword evidence="2" id="KW-0560">Oxidoreductase</keyword>
<dbReference type="RefSeq" id="WP_160795228.1">
    <property type="nucleotide sequence ID" value="NZ_WSSB01000003.1"/>
</dbReference>
<dbReference type="PANTHER" id="PTHR44196:SF1">
    <property type="entry name" value="DEHYDROGENASE_REDUCTASE SDR FAMILY MEMBER 7B"/>
    <property type="match status" value="1"/>
</dbReference>
<dbReference type="InterPro" id="IPR036291">
    <property type="entry name" value="NAD(P)-bd_dom_sf"/>
</dbReference>
<comment type="similarity">
    <text evidence="1">Belongs to the short-chain dehydrogenases/reductases (SDR) family.</text>
</comment>
<dbReference type="Pfam" id="PF00106">
    <property type="entry name" value="adh_short"/>
    <property type="match status" value="1"/>
</dbReference>
<evidence type="ECO:0000256" key="1">
    <source>
        <dbReference type="ARBA" id="ARBA00006484"/>
    </source>
</evidence>
<reference evidence="3 4" key="1">
    <citation type="submission" date="2019-12" db="EMBL/GenBank/DDBJ databases">
        <title>Neisseriaceae gen. nov. sp. Genome sequencing and assembly.</title>
        <authorList>
            <person name="Liu Z."/>
            <person name="Li A."/>
        </authorList>
    </citation>
    <scope>NUCLEOTIDE SEQUENCE [LARGE SCALE GENOMIC DNA]</scope>
    <source>
        <strain evidence="3 4">B2N2-7</strain>
    </source>
</reference>
<dbReference type="Proteomes" id="UP000467214">
    <property type="component" value="Unassembled WGS sequence"/>
</dbReference>
<dbReference type="InterPro" id="IPR002347">
    <property type="entry name" value="SDR_fam"/>
</dbReference>
<protein>
    <submittedName>
        <fullName evidence="3">SDR family NAD(P)-dependent oxidoreductase</fullName>
    </submittedName>
</protein>
<dbReference type="AlphaFoldDB" id="A0A845BUT4"/>
<dbReference type="GO" id="GO:0016020">
    <property type="term" value="C:membrane"/>
    <property type="evidence" value="ECO:0007669"/>
    <property type="project" value="TreeGrafter"/>
</dbReference>
<evidence type="ECO:0000313" key="3">
    <source>
        <dbReference type="EMBL" id="MXR36283.1"/>
    </source>
</evidence>
<name>A0A845BUT4_9NEIS</name>
<proteinExistence type="inferred from homology"/>
<dbReference type="GO" id="GO:0016491">
    <property type="term" value="F:oxidoreductase activity"/>
    <property type="evidence" value="ECO:0007669"/>
    <property type="project" value="UniProtKB-KW"/>
</dbReference>
<dbReference type="PRINTS" id="PR00081">
    <property type="entry name" value="GDHRDH"/>
</dbReference>
<keyword evidence="4" id="KW-1185">Reference proteome</keyword>